<proteinExistence type="predicted"/>
<feature type="region of interest" description="Disordered" evidence="1">
    <location>
        <begin position="29"/>
        <end position="79"/>
    </location>
</feature>
<evidence type="ECO:0000313" key="2">
    <source>
        <dbReference type="EMBL" id="CAC5364290.1"/>
    </source>
</evidence>
<dbReference type="OrthoDB" id="6150912at2759"/>
<protein>
    <submittedName>
        <fullName evidence="2">Uncharacterized protein</fullName>
    </submittedName>
</protein>
<name>A0A6J8AD24_MYTCO</name>
<feature type="compositionally biased region" description="Basic and acidic residues" evidence="1">
    <location>
        <begin position="66"/>
        <end position="79"/>
    </location>
</feature>
<accession>A0A6J8AD24</accession>
<evidence type="ECO:0000313" key="3">
    <source>
        <dbReference type="Proteomes" id="UP000507470"/>
    </source>
</evidence>
<feature type="compositionally biased region" description="Polar residues" evidence="1">
    <location>
        <begin position="37"/>
        <end position="50"/>
    </location>
</feature>
<sequence length="371" mass="42931">MERNNAVINIYNDEVLEQSNGLFKPHLSKYKTEDQTNDSGTKRGSCNSICNEGENTDEEPSANENAHGRIQDTKFPYDNRNMDATKCQNIVSEYNVDEKRELVIVKNTYDYINDISSQVEGQLDRAIGKHGKRSETKTFVVKNYEANNKIIEESDDVNRSSDLNFDEGEPTKKSFNQITSERDNRESDINSESKTIEKKKKEKLNTLATKTFVLPENEETKYCSLDTTERALADHEHVYQTIKKDSTDNEENKYYSLDKIGRAFEDREHIYNNTKKDLKPETKVKQRLDRTNFDENYKMRNSFDDIEDERRQHGNNDDSYRETGLKSIANHTAIENNIVGCKISDVNIINSYEAVNEENSDGQVYLIEDNL</sequence>
<organism evidence="2 3">
    <name type="scientific">Mytilus coruscus</name>
    <name type="common">Sea mussel</name>
    <dbReference type="NCBI Taxonomy" id="42192"/>
    <lineage>
        <taxon>Eukaryota</taxon>
        <taxon>Metazoa</taxon>
        <taxon>Spiralia</taxon>
        <taxon>Lophotrochozoa</taxon>
        <taxon>Mollusca</taxon>
        <taxon>Bivalvia</taxon>
        <taxon>Autobranchia</taxon>
        <taxon>Pteriomorphia</taxon>
        <taxon>Mytilida</taxon>
        <taxon>Mytiloidea</taxon>
        <taxon>Mytilidae</taxon>
        <taxon>Mytilinae</taxon>
        <taxon>Mytilus</taxon>
    </lineage>
</organism>
<dbReference type="Proteomes" id="UP000507470">
    <property type="component" value="Unassembled WGS sequence"/>
</dbReference>
<evidence type="ECO:0000256" key="1">
    <source>
        <dbReference type="SAM" id="MobiDB-lite"/>
    </source>
</evidence>
<dbReference type="EMBL" id="CACVKT020000963">
    <property type="protein sequence ID" value="CAC5364290.1"/>
    <property type="molecule type" value="Genomic_DNA"/>
</dbReference>
<gene>
    <name evidence="2" type="ORF">MCOR_5392</name>
</gene>
<reference evidence="2 3" key="1">
    <citation type="submission" date="2020-06" db="EMBL/GenBank/DDBJ databases">
        <authorList>
            <person name="Li R."/>
            <person name="Bekaert M."/>
        </authorList>
    </citation>
    <scope>NUCLEOTIDE SEQUENCE [LARGE SCALE GENOMIC DNA]</scope>
    <source>
        <strain evidence="3">wild</strain>
    </source>
</reference>
<dbReference type="AlphaFoldDB" id="A0A6J8AD24"/>
<keyword evidence="3" id="KW-1185">Reference proteome</keyword>